<reference evidence="7" key="1">
    <citation type="journal article" date="2019" name="Int. J. Syst. Evol. Microbiol.">
        <title>The Global Catalogue of Microorganisms (GCM) 10K type strain sequencing project: providing services to taxonomists for standard genome sequencing and annotation.</title>
        <authorList>
            <consortium name="The Broad Institute Genomics Platform"/>
            <consortium name="The Broad Institute Genome Sequencing Center for Infectious Disease"/>
            <person name="Wu L."/>
            <person name="Ma J."/>
        </authorList>
    </citation>
    <scope>NUCLEOTIDE SEQUENCE [LARGE SCALE GENOMIC DNA]</scope>
    <source>
        <strain evidence="7">CGMCC 1.12295</strain>
    </source>
</reference>
<keyword evidence="7" id="KW-1185">Reference proteome</keyword>
<dbReference type="RefSeq" id="WP_380774084.1">
    <property type="nucleotide sequence ID" value="NZ_JBHUEO010000031.1"/>
</dbReference>
<feature type="coiled-coil region" evidence="4">
    <location>
        <begin position="218"/>
        <end position="292"/>
    </location>
</feature>
<evidence type="ECO:0000256" key="3">
    <source>
        <dbReference type="ARBA" id="ARBA00013368"/>
    </source>
</evidence>
<dbReference type="Gene3D" id="3.40.50.300">
    <property type="entry name" value="P-loop containing nucleotide triphosphate hydrolases"/>
    <property type="match status" value="2"/>
</dbReference>
<protein>
    <recommendedName>
        <fullName evidence="3">Nuclease SbcCD subunit C</fullName>
    </recommendedName>
</protein>
<dbReference type="Proteomes" id="UP001597301">
    <property type="component" value="Unassembled WGS sequence"/>
</dbReference>
<dbReference type="PANTHER" id="PTHR32114:SF2">
    <property type="entry name" value="ABC TRANSPORTER ABCH.3"/>
    <property type="match status" value="1"/>
</dbReference>
<gene>
    <name evidence="6" type="ORF">ACFSCZ_11535</name>
</gene>
<keyword evidence="4" id="KW-0175">Coiled coil</keyword>
<evidence type="ECO:0000256" key="1">
    <source>
        <dbReference type="ARBA" id="ARBA00006930"/>
    </source>
</evidence>
<evidence type="ECO:0000259" key="5">
    <source>
        <dbReference type="Pfam" id="PF13476"/>
    </source>
</evidence>
<name>A0ABW4KJI8_9BACI</name>
<dbReference type="InterPro" id="IPR027417">
    <property type="entry name" value="P-loop_NTPase"/>
</dbReference>
<proteinExistence type="inferred from homology"/>
<sequence>MKLLKISMNNFRQFYGEQTIEFAHGEENITIVFGENGKGKTGIFRALMFALYGARHIQQDNEKDDIHLVNFLALDEHLNMPVEGHVTIVFESGGKTYELKRTIVGFKANGTVEERIQGAEMHLIDEQGNYSAKPITDQEEINQVVNNMLHENIKDFFLFDAEKIETLAKTDAKVKQEVKTGIVKLLQIDKIDKSIKLLQKLHNAEKKRVLQNSQNLDLNRKQNEIEALTTDISNMEEMIVLKENNKDSCEKEIEDIKDKLAENEEVRKIQEKYDNEKEKRNLEKRLASSKKEEIKGQLVRHGYHLIMKDSYVSVKNYLDQILVDQQDLIPLEVIEKSLREHRCACCNSDLTEHPEYLQHIEHLKSNYKRSELTPLISMITSNIHDATIAEEEVIETINKNLAEYREIKNNVEELNKQLQRYNEDMIGKAQEQENLKHLESTLKNKEQMLQSLGVEIEGLKHQIREKEKQKEALEKEFSRLMRANESLLIDSKVLQYIEDLKSHLEIVFTEYSDEMRHRLTAEATAIFKELIDRKDKDLINRIDINEKYEIDIIGWDQINITQDISQGQRQVVALSFITALAKLASGGSEDINFPLFMDTPFGRISGNNRDHLIDNIPNLTSQWILLLTDTELSRTEEMRFKKTGKLGKWYKLEQITKGHSEIVPMEINEAMATRG</sequence>
<evidence type="ECO:0000256" key="2">
    <source>
        <dbReference type="ARBA" id="ARBA00011322"/>
    </source>
</evidence>
<evidence type="ECO:0000256" key="4">
    <source>
        <dbReference type="SAM" id="Coils"/>
    </source>
</evidence>
<dbReference type="EMBL" id="JBHUEO010000031">
    <property type="protein sequence ID" value="MFD1707363.1"/>
    <property type="molecule type" value="Genomic_DNA"/>
</dbReference>
<feature type="domain" description="Rad50/SbcC-type AAA" evidence="5">
    <location>
        <begin position="5"/>
        <end position="237"/>
    </location>
</feature>
<dbReference type="InterPro" id="IPR038729">
    <property type="entry name" value="Rad50/SbcC_AAA"/>
</dbReference>
<accession>A0ABW4KJI8</accession>
<comment type="subunit">
    <text evidence="2">Heterodimer of SbcC and SbcD.</text>
</comment>
<organism evidence="6 7">
    <name type="scientific">Siminovitchia sediminis</name>
    <dbReference type="NCBI Taxonomy" id="1274353"/>
    <lineage>
        <taxon>Bacteria</taxon>
        <taxon>Bacillati</taxon>
        <taxon>Bacillota</taxon>
        <taxon>Bacilli</taxon>
        <taxon>Bacillales</taxon>
        <taxon>Bacillaceae</taxon>
        <taxon>Siminovitchia</taxon>
    </lineage>
</organism>
<feature type="coiled-coil region" evidence="4">
    <location>
        <begin position="394"/>
        <end position="490"/>
    </location>
</feature>
<evidence type="ECO:0000313" key="6">
    <source>
        <dbReference type="EMBL" id="MFD1707363.1"/>
    </source>
</evidence>
<dbReference type="Pfam" id="PF13476">
    <property type="entry name" value="AAA_23"/>
    <property type="match status" value="1"/>
</dbReference>
<evidence type="ECO:0000313" key="7">
    <source>
        <dbReference type="Proteomes" id="UP001597301"/>
    </source>
</evidence>
<dbReference type="SUPFAM" id="SSF52540">
    <property type="entry name" value="P-loop containing nucleoside triphosphate hydrolases"/>
    <property type="match status" value="1"/>
</dbReference>
<dbReference type="PANTHER" id="PTHR32114">
    <property type="entry name" value="ABC TRANSPORTER ABCH.3"/>
    <property type="match status" value="1"/>
</dbReference>
<comment type="caution">
    <text evidence="6">The sequence shown here is derived from an EMBL/GenBank/DDBJ whole genome shotgun (WGS) entry which is preliminary data.</text>
</comment>
<comment type="similarity">
    <text evidence="1">Belongs to the SMC family. SbcC subfamily.</text>
</comment>